<dbReference type="GO" id="GO:0003954">
    <property type="term" value="F:NADH dehydrogenase activity"/>
    <property type="evidence" value="ECO:0007669"/>
    <property type="project" value="TreeGrafter"/>
</dbReference>
<evidence type="ECO:0000256" key="4">
    <source>
        <dbReference type="ARBA" id="ARBA00012944"/>
    </source>
</evidence>
<dbReference type="PRINTS" id="PR01437">
    <property type="entry name" value="NUOXDRDTASE4"/>
</dbReference>
<dbReference type="GO" id="GO:0008137">
    <property type="term" value="F:NADH dehydrogenase (ubiquinone) activity"/>
    <property type="evidence" value="ECO:0007669"/>
    <property type="project" value="UniProtKB-UniRule"/>
</dbReference>
<evidence type="ECO:0000256" key="10">
    <source>
        <dbReference type="ARBA" id="ARBA00022982"/>
    </source>
</evidence>
<dbReference type="InterPro" id="IPR003918">
    <property type="entry name" value="NADH_UbQ_OxRdtase"/>
</dbReference>
<evidence type="ECO:0000256" key="7">
    <source>
        <dbReference type="ARBA" id="ARBA00022660"/>
    </source>
</evidence>
<feature type="transmembrane region" description="Helical" evidence="17">
    <location>
        <begin position="171"/>
        <end position="195"/>
    </location>
</feature>
<sequence length="428" mass="44748">MLELLMLFLFGDSLVYLGAISWSYMAALRMWSSLEAHELLGSWAFVDDIGLMLLLLTKWVSILAIVSVTSDLSSGPGQSKMLFMLSVILSVVFISQGILAFYVLFELSLVPTGALILGWGHQPERLQAVKMFFAYTMLCSFPLLASILASGKLWMIESFPDLISGSGGDNSFLVVLLVVAGFMVKLPVYGGHLWLPKAHVEAPVSGSMVLAGLLLKLGGAGLLRFGPTFLGAAGLKEVGLFALAGGVVVSALCLGESDLKVLIAYSSVGHMSMVAGGCLIQSALLASSSAMIMISHGFASSGLFAGANCFYKGTGSRNMLLNSGWGSVSPQLTYLWFLGIAVGMATPPCAGFFGEIFSMAGFLGVSSGTFIMLGLLAFLGVAYSIGLFSSVHSGTGSNRGSGGEVGDYLLVAAHSVWGVGGAFMVNLI</sequence>
<feature type="transmembrane region" description="Helical" evidence="17">
    <location>
        <begin position="132"/>
        <end position="151"/>
    </location>
</feature>
<evidence type="ECO:0000313" key="19">
    <source>
        <dbReference type="EMBL" id="QGS65156.1"/>
    </source>
</evidence>
<evidence type="ECO:0000256" key="1">
    <source>
        <dbReference type="ARBA" id="ARBA00003257"/>
    </source>
</evidence>
<geneLocation type="mitochondrion" evidence="19"/>
<dbReference type="EC" id="7.1.1.2" evidence="4 17"/>
<feature type="transmembrane region" description="Helical" evidence="17">
    <location>
        <begin position="290"/>
        <end position="311"/>
    </location>
</feature>
<evidence type="ECO:0000256" key="13">
    <source>
        <dbReference type="ARBA" id="ARBA00023075"/>
    </source>
</evidence>
<keyword evidence="11 17" id="KW-1133">Transmembrane helix</keyword>
<feature type="domain" description="NADH:quinone oxidoreductase/Mrp antiporter transmembrane" evidence="18">
    <location>
        <begin position="97"/>
        <end position="376"/>
    </location>
</feature>
<evidence type="ECO:0000256" key="6">
    <source>
        <dbReference type="ARBA" id="ARBA00022448"/>
    </source>
</evidence>
<name>A0A650DDV6_9MAXI</name>
<dbReference type="GO" id="GO:0048039">
    <property type="term" value="F:ubiquinone binding"/>
    <property type="evidence" value="ECO:0007669"/>
    <property type="project" value="TreeGrafter"/>
</dbReference>
<evidence type="ECO:0000256" key="17">
    <source>
        <dbReference type="RuleBase" id="RU003297"/>
    </source>
</evidence>
<feature type="transmembrane region" description="Helical" evidence="17">
    <location>
        <begin position="332"/>
        <end position="353"/>
    </location>
</feature>
<feature type="transmembrane region" description="Helical" evidence="17">
    <location>
        <begin position="238"/>
        <end position="255"/>
    </location>
</feature>
<dbReference type="GO" id="GO:0015990">
    <property type="term" value="P:electron transport coupled proton transport"/>
    <property type="evidence" value="ECO:0007669"/>
    <property type="project" value="TreeGrafter"/>
</dbReference>
<dbReference type="PANTHER" id="PTHR43507:SF20">
    <property type="entry name" value="NADH-UBIQUINONE OXIDOREDUCTASE CHAIN 4"/>
    <property type="match status" value="1"/>
</dbReference>
<comment type="function">
    <text evidence="1">Core subunit of the mitochondrial membrane respiratory chain NADH dehydrogenase (Complex I) that is believed to belong to the minimal assembly required for catalysis. Complex I functions in the transfer of electrons from NADH to the respiratory chain. The immediate electron acceptor for the enzyme is believed to be ubiquinone.</text>
</comment>
<evidence type="ECO:0000256" key="5">
    <source>
        <dbReference type="ARBA" id="ARBA00021006"/>
    </source>
</evidence>
<keyword evidence="10 17" id="KW-0249">Electron transport</keyword>
<evidence type="ECO:0000256" key="15">
    <source>
        <dbReference type="ARBA" id="ARBA00023136"/>
    </source>
</evidence>
<keyword evidence="8 17" id="KW-0812">Transmembrane</keyword>
<comment type="subcellular location">
    <subcellularLocation>
        <location evidence="2 17">Mitochondrion membrane</location>
        <topology evidence="2 17">Multi-pass membrane protein</topology>
    </subcellularLocation>
</comment>
<dbReference type="GO" id="GO:0042773">
    <property type="term" value="P:ATP synthesis coupled electron transport"/>
    <property type="evidence" value="ECO:0007669"/>
    <property type="project" value="InterPro"/>
</dbReference>
<feature type="transmembrane region" description="Helical" evidence="17">
    <location>
        <begin position="207"/>
        <end position="226"/>
    </location>
</feature>
<keyword evidence="13 17" id="KW-0830">Ubiquinone</keyword>
<accession>A0A650DDV6</accession>
<protein>
    <recommendedName>
        <fullName evidence="5 17">NADH-ubiquinone oxidoreductase chain 4</fullName>
        <ecNumber evidence="4 17">7.1.1.2</ecNumber>
    </recommendedName>
</protein>
<evidence type="ECO:0000256" key="14">
    <source>
        <dbReference type="ARBA" id="ARBA00023128"/>
    </source>
</evidence>
<evidence type="ECO:0000256" key="12">
    <source>
        <dbReference type="ARBA" id="ARBA00023027"/>
    </source>
</evidence>
<comment type="catalytic activity">
    <reaction evidence="16 17">
        <text>a ubiquinone + NADH + 5 H(+)(in) = a ubiquinol + NAD(+) + 4 H(+)(out)</text>
        <dbReference type="Rhea" id="RHEA:29091"/>
        <dbReference type="Rhea" id="RHEA-COMP:9565"/>
        <dbReference type="Rhea" id="RHEA-COMP:9566"/>
        <dbReference type="ChEBI" id="CHEBI:15378"/>
        <dbReference type="ChEBI" id="CHEBI:16389"/>
        <dbReference type="ChEBI" id="CHEBI:17976"/>
        <dbReference type="ChEBI" id="CHEBI:57540"/>
        <dbReference type="ChEBI" id="CHEBI:57945"/>
        <dbReference type="EC" id="7.1.1.2"/>
    </reaction>
</comment>
<organism evidence="19">
    <name type="scientific">Tigriopus kingsejongensis</name>
    <dbReference type="NCBI Taxonomy" id="1133412"/>
    <lineage>
        <taxon>Eukaryota</taxon>
        <taxon>Metazoa</taxon>
        <taxon>Ecdysozoa</taxon>
        <taxon>Arthropoda</taxon>
        <taxon>Crustacea</taxon>
        <taxon>Multicrustacea</taxon>
        <taxon>Hexanauplia</taxon>
        <taxon>Copepoda</taxon>
        <taxon>Harpacticoida</taxon>
        <taxon>Harpacticidae</taxon>
        <taxon>Tigriopus</taxon>
    </lineage>
</organism>
<evidence type="ECO:0000256" key="9">
    <source>
        <dbReference type="ARBA" id="ARBA00022967"/>
    </source>
</evidence>
<dbReference type="EMBL" id="MK598762">
    <property type="protein sequence ID" value="QGS65156.1"/>
    <property type="molecule type" value="Genomic_DNA"/>
</dbReference>
<feature type="transmembrane region" description="Helical" evidence="17">
    <location>
        <begin position="81"/>
        <end position="105"/>
    </location>
</feature>
<keyword evidence="14 17" id="KW-0496">Mitochondrion</keyword>
<feature type="transmembrane region" description="Helical" evidence="17">
    <location>
        <begin position="262"/>
        <end position="284"/>
    </location>
</feature>
<proteinExistence type="inferred from homology"/>
<dbReference type="InterPro" id="IPR001750">
    <property type="entry name" value="ND/Mrp_TM"/>
</dbReference>
<dbReference type="GO" id="GO:0031966">
    <property type="term" value="C:mitochondrial membrane"/>
    <property type="evidence" value="ECO:0007669"/>
    <property type="project" value="UniProtKB-SubCell"/>
</dbReference>
<evidence type="ECO:0000256" key="11">
    <source>
        <dbReference type="ARBA" id="ARBA00022989"/>
    </source>
</evidence>
<dbReference type="PANTHER" id="PTHR43507">
    <property type="entry name" value="NADH-UBIQUINONE OXIDOREDUCTASE CHAIN 4"/>
    <property type="match status" value="1"/>
</dbReference>
<keyword evidence="7 17" id="KW-0679">Respiratory chain</keyword>
<comment type="similarity">
    <text evidence="3 17">Belongs to the complex I subunit 4 family.</text>
</comment>
<keyword evidence="9" id="KW-1278">Translocase</keyword>
<reference evidence="19" key="1">
    <citation type="journal article" date="2019" name="Mitochondrial DNA Part B Resour">
        <title>Complete mitochondrial genome of the Antarctic copepod Tigriopus kingsejongenesis (Harpacticoida, Harpacticidae).</title>
        <authorList>
            <person name="Hwang D.-S."/>
            <person name="Choi B.-S."/>
            <person name="Lee M.-C."/>
            <person name="Han J."/>
            <person name="Kim S."/>
            <person name="Lee J.-S."/>
        </authorList>
    </citation>
    <scope>NUCLEOTIDE SEQUENCE</scope>
</reference>
<keyword evidence="6 17" id="KW-0813">Transport</keyword>
<evidence type="ECO:0000259" key="18">
    <source>
        <dbReference type="Pfam" id="PF00361"/>
    </source>
</evidence>
<feature type="transmembrane region" description="Helical" evidence="17">
    <location>
        <begin position="6"/>
        <end position="28"/>
    </location>
</feature>
<dbReference type="AlphaFoldDB" id="A0A650DDV6"/>
<gene>
    <name evidence="19" type="primary">ND4</name>
</gene>
<evidence type="ECO:0000256" key="16">
    <source>
        <dbReference type="ARBA" id="ARBA00049551"/>
    </source>
</evidence>
<evidence type="ECO:0000256" key="8">
    <source>
        <dbReference type="ARBA" id="ARBA00022692"/>
    </source>
</evidence>
<feature type="transmembrane region" description="Helical" evidence="17">
    <location>
        <begin position="359"/>
        <end position="388"/>
    </location>
</feature>
<feature type="transmembrane region" description="Helical" evidence="17">
    <location>
        <begin position="49"/>
        <end position="69"/>
    </location>
</feature>
<keyword evidence="12 17" id="KW-0520">NAD</keyword>
<dbReference type="Pfam" id="PF00361">
    <property type="entry name" value="Proton_antipo_M"/>
    <property type="match status" value="1"/>
</dbReference>
<comment type="function">
    <text evidence="17">Core subunit of the mitochondrial membrane respiratory chain NADH dehydrogenase (Complex I) which catalyzes electron transfer from NADH through the respiratory chain, using ubiquinone as an electron acceptor. Essential for the catalytic activity and assembly of complex I.</text>
</comment>
<keyword evidence="15 17" id="KW-0472">Membrane</keyword>
<evidence type="ECO:0000256" key="3">
    <source>
        <dbReference type="ARBA" id="ARBA00009025"/>
    </source>
</evidence>
<evidence type="ECO:0000256" key="2">
    <source>
        <dbReference type="ARBA" id="ARBA00004225"/>
    </source>
</evidence>